<dbReference type="Gene3D" id="1.20.1110.10">
    <property type="entry name" value="Calcium-transporting ATPase, transmembrane domain"/>
    <property type="match status" value="1"/>
</dbReference>
<keyword evidence="10" id="KW-0547">Nucleotide-binding</keyword>
<dbReference type="GO" id="GO:0036376">
    <property type="term" value="P:sodium ion export across plasma membrane"/>
    <property type="evidence" value="ECO:0007669"/>
    <property type="project" value="TreeGrafter"/>
</dbReference>
<dbReference type="InterPro" id="IPR036412">
    <property type="entry name" value="HAD-like_sf"/>
</dbReference>
<feature type="transmembrane region" description="Helical" evidence="19">
    <location>
        <begin position="80"/>
        <end position="96"/>
    </location>
</feature>
<evidence type="ECO:0000256" key="14">
    <source>
        <dbReference type="ARBA" id="ARBA00022967"/>
    </source>
</evidence>
<dbReference type="PRINTS" id="PR00120">
    <property type="entry name" value="HATPASE"/>
</dbReference>
<evidence type="ECO:0000256" key="18">
    <source>
        <dbReference type="ARBA" id="ARBA00048694"/>
    </source>
</evidence>
<dbReference type="PANTHER" id="PTHR43294">
    <property type="entry name" value="SODIUM/POTASSIUM-TRANSPORTING ATPASE SUBUNIT ALPHA"/>
    <property type="match status" value="1"/>
</dbReference>
<evidence type="ECO:0000256" key="10">
    <source>
        <dbReference type="ARBA" id="ARBA00022741"/>
    </source>
</evidence>
<dbReference type="GO" id="GO:0005886">
    <property type="term" value="C:plasma membrane"/>
    <property type="evidence" value="ECO:0007669"/>
    <property type="project" value="UniProtKB-SubCell"/>
</dbReference>
<dbReference type="Gene3D" id="2.70.150.10">
    <property type="entry name" value="Calcium-transporting ATPase, cytoplasmic transduction domain A"/>
    <property type="match status" value="1"/>
</dbReference>
<dbReference type="Gene3D" id="3.40.1110.10">
    <property type="entry name" value="Calcium-transporting ATPase, cytoplasmic domain N"/>
    <property type="match status" value="1"/>
</dbReference>
<evidence type="ECO:0000256" key="8">
    <source>
        <dbReference type="ARBA" id="ARBA00022692"/>
    </source>
</evidence>
<evidence type="ECO:0000256" key="16">
    <source>
        <dbReference type="ARBA" id="ARBA00023065"/>
    </source>
</evidence>
<feature type="transmembrane region" description="Helical" evidence="19">
    <location>
        <begin position="766"/>
        <end position="785"/>
    </location>
</feature>
<comment type="similarity">
    <text evidence="2">Belongs to the cation transport ATPase (P-type) (TC 3.A.3) family. Type IIA subfamily.</text>
</comment>
<evidence type="ECO:0000256" key="13">
    <source>
        <dbReference type="ARBA" id="ARBA00022842"/>
    </source>
</evidence>
<evidence type="ECO:0000256" key="15">
    <source>
        <dbReference type="ARBA" id="ARBA00022989"/>
    </source>
</evidence>
<dbReference type="NCBIfam" id="TIGR01116">
    <property type="entry name" value="ATPase-IIA1_Ca"/>
    <property type="match status" value="1"/>
</dbReference>
<name>A0A917UUL4_9BACI</name>
<evidence type="ECO:0000256" key="17">
    <source>
        <dbReference type="ARBA" id="ARBA00023136"/>
    </source>
</evidence>
<evidence type="ECO:0000256" key="6">
    <source>
        <dbReference type="ARBA" id="ARBA00022553"/>
    </source>
</evidence>
<keyword evidence="17 19" id="KW-0472">Membrane</keyword>
<dbReference type="Pfam" id="PF00690">
    <property type="entry name" value="Cation_ATPase_N"/>
    <property type="match status" value="1"/>
</dbReference>
<dbReference type="EC" id="7.2.2.10" evidence="3"/>
<dbReference type="SFLD" id="SFLDS00003">
    <property type="entry name" value="Haloacid_Dehalogenase"/>
    <property type="match status" value="1"/>
</dbReference>
<dbReference type="PRINTS" id="PR00119">
    <property type="entry name" value="CATATPASE"/>
</dbReference>
<keyword evidence="15 19" id="KW-1133">Transmembrane helix</keyword>
<dbReference type="InterPro" id="IPR050510">
    <property type="entry name" value="Cation_transp_ATPase_P-type"/>
</dbReference>
<dbReference type="AlphaFoldDB" id="A0A917UUL4"/>
<evidence type="ECO:0000256" key="4">
    <source>
        <dbReference type="ARBA" id="ARBA00022448"/>
    </source>
</evidence>
<dbReference type="GO" id="GO:0005524">
    <property type="term" value="F:ATP binding"/>
    <property type="evidence" value="ECO:0007669"/>
    <property type="project" value="UniProtKB-KW"/>
</dbReference>
<protein>
    <recommendedName>
        <fullName evidence="3">P-type Ca(2+) transporter</fullName>
        <ecNumber evidence="3">7.2.2.10</ecNumber>
    </recommendedName>
</protein>
<keyword evidence="13" id="KW-0460">Magnesium</keyword>
<dbReference type="Gene3D" id="3.40.50.1000">
    <property type="entry name" value="HAD superfamily/HAD-like"/>
    <property type="match status" value="1"/>
</dbReference>
<dbReference type="GO" id="GO:0030007">
    <property type="term" value="P:intracellular potassium ion homeostasis"/>
    <property type="evidence" value="ECO:0007669"/>
    <property type="project" value="TreeGrafter"/>
</dbReference>
<dbReference type="GO" id="GO:1990573">
    <property type="term" value="P:potassium ion import across plasma membrane"/>
    <property type="evidence" value="ECO:0007669"/>
    <property type="project" value="TreeGrafter"/>
</dbReference>
<dbReference type="InterPro" id="IPR001757">
    <property type="entry name" value="P_typ_ATPase"/>
</dbReference>
<dbReference type="Pfam" id="PF13246">
    <property type="entry name" value="Cation_ATPase"/>
    <property type="match status" value="1"/>
</dbReference>
<dbReference type="SFLD" id="SFLDG00002">
    <property type="entry name" value="C1.7:_P-type_atpase_like"/>
    <property type="match status" value="1"/>
</dbReference>
<dbReference type="InterPro" id="IPR023298">
    <property type="entry name" value="ATPase_P-typ_TM_dom_sf"/>
</dbReference>
<feature type="transmembrane region" description="Helical" evidence="19">
    <location>
        <begin position="717"/>
        <end position="738"/>
    </location>
</feature>
<feature type="transmembrane region" description="Helical" evidence="19">
    <location>
        <begin position="689"/>
        <end position="711"/>
    </location>
</feature>
<dbReference type="InterPro" id="IPR023214">
    <property type="entry name" value="HAD_sf"/>
</dbReference>
<dbReference type="SFLD" id="SFLDF00027">
    <property type="entry name" value="p-type_atpase"/>
    <property type="match status" value="1"/>
</dbReference>
<evidence type="ECO:0000313" key="21">
    <source>
        <dbReference type="EMBL" id="GGJ86464.1"/>
    </source>
</evidence>
<evidence type="ECO:0000256" key="9">
    <source>
        <dbReference type="ARBA" id="ARBA00022723"/>
    </source>
</evidence>
<dbReference type="GO" id="GO:1902600">
    <property type="term" value="P:proton transmembrane transport"/>
    <property type="evidence" value="ECO:0007669"/>
    <property type="project" value="TreeGrafter"/>
</dbReference>
<dbReference type="InterPro" id="IPR008250">
    <property type="entry name" value="ATPase_P-typ_transduc_dom_A_sf"/>
</dbReference>
<dbReference type="FunFam" id="1.20.1110.10:FF:000065">
    <property type="entry name" value="Sarcoplasmic/endoplasmic reticulum calcium ATPase 1"/>
    <property type="match status" value="1"/>
</dbReference>
<gene>
    <name evidence="21" type="primary">yloB</name>
    <name evidence="21" type="ORF">GCM10007063_06230</name>
</gene>
<reference evidence="21" key="2">
    <citation type="submission" date="2020-09" db="EMBL/GenBank/DDBJ databases">
        <authorList>
            <person name="Sun Q."/>
            <person name="Ohkuma M."/>
        </authorList>
    </citation>
    <scope>NUCLEOTIDE SEQUENCE</scope>
    <source>
        <strain evidence="21">JCM 12580</strain>
    </source>
</reference>
<dbReference type="GO" id="GO:0005391">
    <property type="term" value="F:P-type sodium:potassium-exchanging transporter activity"/>
    <property type="evidence" value="ECO:0007669"/>
    <property type="project" value="TreeGrafter"/>
</dbReference>
<feature type="transmembrane region" description="Helical" evidence="19">
    <location>
        <begin position="791"/>
        <end position="809"/>
    </location>
</feature>
<dbReference type="FunFam" id="2.70.150.10:FF:000016">
    <property type="entry name" value="Calcium-transporting P-type ATPase putative"/>
    <property type="match status" value="1"/>
</dbReference>
<keyword evidence="16" id="KW-0406">Ion transport</keyword>
<sequence>MKWYQMDVDTVEQKLHVTTKHGLSDKQAGQRQKQYGPNQLASEKNVSKWLIFLKQFQDFMVLILLAATLIAGMLGEYVDAIAIMIIVLVNGFLGYFQEQKAEKSLAKLKEMSAPIAAVLRDGKWEKVPSRDVVVGDVVRIKSGDRIPADIRITQSSSLETEESALTGESLPVMKHAASIARDKLDAQDQVNMGFMSTLVTRGSGRGIVVGTGMNTVMGQIASLMVKTKKTTTPLEHKLAELGKILIAVALLLTALVVLAGVYQGHPVYNMFLAGVSLAVAAIPEGLPAIVTVALSLGVQRMIRKKAIVRKLSAVETLGCASIICSDKTGTMTENQMTVKEVFLNGKWLNVTGDGYDLEGNVILNNDMVDRNFPNLESMFLYGMLCNHASLMMKKGKYYVDGDPTDGALLVAARKLGLSHQLYDNYRVVKELPFDSDRKRMSIVVEDDNKMRFLITKGAPEVLLPRSNYVMREQGRKLMRTEDKQEMNLAVDKMADKALRTLAIAMRPLAKEESLHSAVLEKDLTLVGLYGMMDPPRKGVKTAIEECRDAGIKPVMITGDHEKTARAIASELSLLPEDGVVLNGYQLNTMSVSELQNIIDRVYVFARVTPEHKLKIVKALQEEGHVVAMTGDGVNDAPAIKASDIGISMGESGTDVTKEASSLILMDDNFATIKSAIIEGRNIYENIRKFIRYLLASNVGEILVMLFAMLLAMPLPLVPVQILWVNLVTDGLPAMALGLDQSENDVMKRGPRNPKEGIFARGLGFKIVSRGIVIGLVTLIAFMLAYQGNPDNLIYSQTVAFTTLVMAQLIHVFDCRSEHSFFARNPFENKYLVLAVLSSVLLLLVVIYWSSLQPIFHTTALNLKDWVMVLAFSCLPSVLFGFTKK</sequence>
<evidence type="ECO:0000256" key="12">
    <source>
        <dbReference type="ARBA" id="ARBA00022840"/>
    </source>
</evidence>
<dbReference type="InterPro" id="IPR004014">
    <property type="entry name" value="ATPase_P-typ_cation-transptr_N"/>
</dbReference>
<dbReference type="SUPFAM" id="SSF81660">
    <property type="entry name" value="Metal cation-transporting ATPase, ATP-binding domain N"/>
    <property type="match status" value="1"/>
</dbReference>
<reference evidence="21" key="1">
    <citation type="journal article" date="2014" name="Int. J. Syst. Evol. Microbiol.">
        <title>Complete genome sequence of Corynebacterium casei LMG S-19264T (=DSM 44701T), isolated from a smear-ripened cheese.</title>
        <authorList>
            <consortium name="US DOE Joint Genome Institute (JGI-PGF)"/>
            <person name="Walter F."/>
            <person name="Albersmeier A."/>
            <person name="Kalinowski J."/>
            <person name="Ruckert C."/>
        </authorList>
    </citation>
    <scope>NUCLEOTIDE SEQUENCE</scope>
    <source>
        <strain evidence="21">JCM 12580</strain>
    </source>
</reference>
<dbReference type="SUPFAM" id="SSF81665">
    <property type="entry name" value="Calcium ATPase, transmembrane domain M"/>
    <property type="match status" value="1"/>
</dbReference>
<dbReference type="NCBIfam" id="TIGR01494">
    <property type="entry name" value="ATPase_P-type"/>
    <property type="match status" value="4"/>
</dbReference>
<feature type="transmembrane region" description="Helical" evidence="19">
    <location>
        <begin position="56"/>
        <end position="74"/>
    </location>
</feature>
<keyword evidence="5" id="KW-1003">Cell membrane</keyword>
<feature type="transmembrane region" description="Helical" evidence="19">
    <location>
        <begin position="244"/>
        <end position="264"/>
    </location>
</feature>
<keyword evidence="7" id="KW-0109">Calcium transport</keyword>
<evidence type="ECO:0000256" key="19">
    <source>
        <dbReference type="SAM" id="Phobius"/>
    </source>
</evidence>
<keyword evidence="22" id="KW-1185">Reference proteome</keyword>
<accession>A0A917UUL4</accession>
<evidence type="ECO:0000256" key="11">
    <source>
        <dbReference type="ARBA" id="ARBA00022837"/>
    </source>
</evidence>
<feature type="domain" description="Cation-transporting P-type ATPase N-terminal" evidence="20">
    <location>
        <begin position="2"/>
        <end position="76"/>
    </location>
</feature>
<evidence type="ECO:0000256" key="5">
    <source>
        <dbReference type="ARBA" id="ARBA00022475"/>
    </source>
</evidence>
<dbReference type="InterPro" id="IPR006068">
    <property type="entry name" value="ATPase_P-typ_cation-transptr_C"/>
</dbReference>
<keyword evidence="12" id="KW-0067">ATP-binding</keyword>
<comment type="caution">
    <text evidence="21">The sequence shown here is derived from an EMBL/GenBank/DDBJ whole genome shotgun (WGS) entry which is preliminary data.</text>
</comment>
<dbReference type="Proteomes" id="UP000658382">
    <property type="component" value="Unassembled WGS sequence"/>
</dbReference>
<evidence type="ECO:0000256" key="7">
    <source>
        <dbReference type="ARBA" id="ARBA00022568"/>
    </source>
</evidence>
<dbReference type="Pfam" id="PF00689">
    <property type="entry name" value="Cation_ATPase_C"/>
    <property type="match status" value="1"/>
</dbReference>
<dbReference type="GO" id="GO:0046872">
    <property type="term" value="F:metal ion binding"/>
    <property type="evidence" value="ECO:0007669"/>
    <property type="project" value="UniProtKB-KW"/>
</dbReference>
<keyword evidence="6" id="KW-0597">Phosphoprotein</keyword>
<organism evidence="21 22">
    <name type="scientific">Lentibacillus kapialis</name>
    <dbReference type="NCBI Taxonomy" id="340214"/>
    <lineage>
        <taxon>Bacteria</taxon>
        <taxon>Bacillati</taxon>
        <taxon>Bacillota</taxon>
        <taxon>Bacilli</taxon>
        <taxon>Bacillales</taxon>
        <taxon>Bacillaceae</taxon>
        <taxon>Lentibacillus</taxon>
    </lineage>
</organism>
<dbReference type="GO" id="GO:0005388">
    <property type="term" value="F:P-type calcium transporter activity"/>
    <property type="evidence" value="ECO:0007669"/>
    <property type="project" value="UniProtKB-EC"/>
</dbReference>
<proteinExistence type="inferred from homology"/>
<evidence type="ECO:0000256" key="2">
    <source>
        <dbReference type="ARBA" id="ARBA00005675"/>
    </source>
</evidence>
<feature type="transmembrane region" description="Helical" evidence="19">
    <location>
        <begin position="862"/>
        <end position="881"/>
    </location>
</feature>
<keyword evidence="11" id="KW-0106">Calcium</keyword>
<dbReference type="InterPro" id="IPR018303">
    <property type="entry name" value="ATPase_P-typ_P_site"/>
</dbReference>
<comment type="subcellular location">
    <subcellularLocation>
        <location evidence="1">Cell membrane</location>
        <topology evidence="1">Multi-pass membrane protein</topology>
    </subcellularLocation>
</comment>
<dbReference type="SMART" id="SM00831">
    <property type="entry name" value="Cation_ATPase_N"/>
    <property type="match status" value="1"/>
</dbReference>
<dbReference type="PROSITE" id="PS00154">
    <property type="entry name" value="ATPASE_E1_E2"/>
    <property type="match status" value="1"/>
</dbReference>
<feature type="transmembrane region" description="Helical" evidence="19">
    <location>
        <begin position="270"/>
        <end position="296"/>
    </location>
</feature>
<evidence type="ECO:0000256" key="1">
    <source>
        <dbReference type="ARBA" id="ARBA00004651"/>
    </source>
</evidence>
<dbReference type="GO" id="GO:0016887">
    <property type="term" value="F:ATP hydrolysis activity"/>
    <property type="evidence" value="ECO:0007669"/>
    <property type="project" value="InterPro"/>
</dbReference>
<dbReference type="RefSeq" id="WP_188631608.1">
    <property type="nucleotide sequence ID" value="NZ_BMNQ01000004.1"/>
</dbReference>
<dbReference type="InterPro" id="IPR059000">
    <property type="entry name" value="ATPase_P-type_domA"/>
</dbReference>
<evidence type="ECO:0000259" key="20">
    <source>
        <dbReference type="SMART" id="SM00831"/>
    </source>
</evidence>
<keyword evidence="9" id="KW-0479">Metal-binding</keyword>
<dbReference type="Pfam" id="PF00122">
    <property type="entry name" value="E1-E2_ATPase"/>
    <property type="match status" value="1"/>
</dbReference>
<dbReference type="PANTHER" id="PTHR43294:SF21">
    <property type="entry name" value="CATION TRANSPORTING ATPASE"/>
    <property type="match status" value="1"/>
</dbReference>
<dbReference type="FunFam" id="3.40.50.1000:FF:000028">
    <property type="entry name" value="Calcium-transporting P-type ATPase, putative"/>
    <property type="match status" value="1"/>
</dbReference>
<keyword evidence="8 19" id="KW-0812">Transmembrane</keyword>
<keyword evidence="14" id="KW-1278">Translocase</keyword>
<dbReference type="InterPro" id="IPR044492">
    <property type="entry name" value="P_typ_ATPase_HD_dom"/>
</dbReference>
<comment type="catalytic activity">
    <reaction evidence="18">
        <text>Ca(2+)(in) + ATP + H2O = Ca(2+)(out) + ADP + phosphate + H(+)</text>
        <dbReference type="Rhea" id="RHEA:18105"/>
        <dbReference type="ChEBI" id="CHEBI:15377"/>
        <dbReference type="ChEBI" id="CHEBI:15378"/>
        <dbReference type="ChEBI" id="CHEBI:29108"/>
        <dbReference type="ChEBI" id="CHEBI:30616"/>
        <dbReference type="ChEBI" id="CHEBI:43474"/>
        <dbReference type="ChEBI" id="CHEBI:456216"/>
        <dbReference type="EC" id="7.2.2.10"/>
    </reaction>
</comment>
<feature type="transmembrane region" description="Helical" evidence="19">
    <location>
        <begin position="830"/>
        <end position="850"/>
    </location>
</feature>
<dbReference type="GO" id="GO:0006883">
    <property type="term" value="P:intracellular sodium ion homeostasis"/>
    <property type="evidence" value="ECO:0007669"/>
    <property type="project" value="TreeGrafter"/>
</dbReference>
<keyword evidence="4" id="KW-0813">Transport</keyword>
<evidence type="ECO:0000313" key="22">
    <source>
        <dbReference type="Proteomes" id="UP000658382"/>
    </source>
</evidence>
<dbReference type="InterPro" id="IPR005782">
    <property type="entry name" value="P-type_ATPase_IIA"/>
</dbReference>
<dbReference type="EMBL" id="BMNQ01000004">
    <property type="protein sequence ID" value="GGJ86464.1"/>
    <property type="molecule type" value="Genomic_DNA"/>
</dbReference>
<evidence type="ECO:0000256" key="3">
    <source>
        <dbReference type="ARBA" id="ARBA00012790"/>
    </source>
</evidence>
<dbReference type="SUPFAM" id="SSF56784">
    <property type="entry name" value="HAD-like"/>
    <property type="match status" value="1"/>
</dbReference>
<dbReference type="SUPFAM" id="SSF81653">
    <property type="entry name" value="Calcium ATPase, transduction domain A"/>
    <property type="match status" value="1"/>
</dbReference>
<dbReference type="InterPro" id="IPR023299">
    <property type="entry name" value="ATPase_P-typ_cyto_dom_N"/>
</dbReference>